<dbReference type="PANTHER" id="PTHR42887:SF2">
    <property type="entry name" value="OS12G0638800 PROTEIN"/>
    <property type="match status" value="1"/>
</dbReference>
<evidence type="ECO:0000313" key="7">
    <source>
        <dbReference type="Proteomes" id="UP000006875"/>
    </source>
</evidence>
<comment type="cofactor">
    <cofactor evidence="1">
        <name>FAD</name>
        <dbReference type="ChEBI" id="CHEBI:57692"/>
    </cofactor>
</comment>
<dbReference type="KEGG" id="ipo:Ilyop_0738"/>
<dbReference type="Pfam" id="PF22780">
    <property type="entry name" value="HI0933_like_1st"/>
    <property type="match status" value="1"/>
</dbReference>
<dbReference type="Gene3D" id="2.40.30.10">
    <property type="entry name" value="Translation factors"/>
    <property type="match status" value="1"/>
</dbReference>
<dbReference type="InterPro" id="IPR057661">
    <property type="entry name" value="RsdA/BaiN/AoA(So)_Rossmann"/>
</dbReference>
<dbReference type="Gene3D" id="3.50.50.60">
    <property type="entry name" value="FAD/NAD(P)-binding domain"/>
    <property type="match status" value="1"/>
</dbReference>
<dbReference type="RefSeq" id="WP_013387194.1">
    <property type="nucleotide sequence ID" value="NC_014632.1"/>
</dbReference>
<dbReference type="eggNOG" id="COG2081">
    <property type="taxonomic scope" value="Bacteria"/>
</dbReference>
<dbReference type="PRINTS" id="PR00469">
    <property type="entry name" value="PNDRDTASEII"/>
</dbReference>
<evidence type="ECO:0000256" key="1">
    <source>
        <dbReference type="ARBA" id="ARBA00001974"/>
    </source>
</evidence>
<feature type="domain" description="RsdA/BaiN/AoA(So)-like insert" evidence="5">
    <location>
        <begin position="191"/>
        <end position="346"/>
    </location>
</feature>
<dbReference type="PANTHER" id="PTHR42887">
    <property type="entry name" value="OS12G0638800 PROTEIN"/>
    <property type="match status" value="1"/>
</dbReference>
<dbReference type="SUPFAM" id="SSF160996">
    <property type="entry name" value="HI0933 insert domain-like"/>
    <property type="match status" value="1"/>
</dbReference>
<feature type="domain" description="RsdA/BaiN/AoA(So)-like Rossmann fold-like" evidence="4">
    <location>
        <begin position="5"/>
        <end position="401"/>
    </location>
</feature>
<dbReference type="NCBIfam" id="TIGR00275">
    <property type="entry name" value="aminoacetone oxidase family FAD-binding enzyme"/>
    <property type="match status" value="1"/>
</dbReference>
<organism evidence="6 7">
    <name type="scientific">Ilyobacter polytropus (strain ATCC 51220 / DSM 2926 / LMG 16218 / CuHBu1)</name>
    <dbReference type="NCBI Taxonomy" id="572544"/>
    <lineage>
        <taxon>Bacteria</taxon>
        <taxon>Fusobacteriati</taxon>
        <taxon>Fusobacteriota</taxon>
        <taxon>Fusobacteriia</taxon>
        <taxon>Fusobacteriales</taxon>
        <taxon>Fusobacteriaceae</taxon>
        <taxon>Ilyobacter</taxon>
    </lineage>
</organism>
<dbReference type="Pfam" id="PF03486">
    <property type="entry name" value="HI0933_like"/>
    <property type="match status" value="1"/>
</dbReference>
<keyword evidence="2" id="KW-0285">Flavoprotein</keyword>
<dbReference type="HOGENOM" id="CLU_025174_3_1_0"/>
<dbReference type="SUPFAM" id="SSF51905">
    <property type="entry name" value="FAD/NAD(P)-binding domain"/>
    <property type="match status" value="1"/>
</dbReference>
<gene>
    <name evidence="6" type="ordered locus">Ilyop_0738</name>
</gene>
<dbReference type="AlphaFoldDB" id="E3H705"/>
<dbReference type="Gene3D" id="1.10.8.260">
    <property type="entry name" value="HI0933 insert domain-like"/>
    <property type="match status" value="1"/>
</dbReference>
<keyword evidence="3" id="KW-0274">FAD</keyword>
<dbReference type="InterPro" id="IPR004792">
    <property type="entry name" value="BaiN-like"/>
</dbReference>
<evidence type="ECO:0000256" key="3">
    <source>
        <dbReference type="ARBA" id="ARBA00022827"/>
    </source>
</evidence>
<dbReference type="Proteomes" id="UP000006875">
    <property type="component" value="Chromosome"/>
</dbReference>
<dbReference type="EMBL" id="CP002281">
    <property type="protein sequence ID" value="ADO82524.1"/>
    <property type="molecule type" value="Genomic_DNA"/>
</dbReference>
<sequence length="405" mass="45079">MKIYDLIVIGGGPAGIFSAIYAAKKNMSVAIIEKKNNIGKKILVAGSGKCNVTHQGEINYFLNRYGDHGKFLKNALYNYKPEDLIDFIESKGLKMQALENGKIFPETMRSTDVLNLLIKELKKLKVDIFTNNSVISSEKKSETFKIETDKEMFSGKNLLISTGGKSYPATGSEGDGYKLAQMFGHSIEAPRPALTTVYVNDYPYADLSGVSFQKVKIELYRENKKVKEHCGDVLFTHSNLSGPGIIDFSRYFLKGDTLFINFTGKELEDISEEIIEASKTNGKQSIKRFFSRYNIPERFLKKLFKMHDIDENVKLGELSKADRVLLTKKLSKHEFLISRLGNFDVAMATAGGVSLKEVNQKTMESKLVKKLYFAGELLDIDGDTGGFNIQAACSTGVLAAKSVKV</sequence>
<evidence type="ECO:0000259" key="5">
    <source>
        <dbReference type="Pfam" id="PF22780"/>
    </source>
</evidence>
<protein>
    <submittedName>
        <fullName evidence="6">HI0933 family protein</fullName>
    </submittedName>
</protein>
<reference evidence="6 7" key="1">
    <citation type="journal article" date="2010" name="Stand. Genomic Sci.">
        <title>Complete genome sequence of Ilyobacter polytropus type strain (CuHbu1).</title>
        <authorList>
            <person name="Sikorski J."/>
            <person name="Chertkov O."/>
            <person name="Lapidus A."/>
            <person name="Nolan M."/>
            <person name="Lucas S."/>
            <person name="Del Rio T.G."/>
            <person name="Tice H."/>
            <person name="Cheng J.F."/>
            <person name="Tapia R."/>
            <person name="Han C."/>
            <person name="Goodwin L."/>
            <person name="Pitluck S."/>
            <person name="Liolios K."/>
            <person name="Ivanova N."/>
            <person name="Mavromatis K."/>
            <person name="Mikhailova N."/>
            <person name="Pati A."/>
            <person name="Chen A."/>
            <person name="Palaniappan K."/>
            <person name="Land M."/>
            <person name="Hauser L."/>
            <person name="Chang Y.J."/>
            <person name="Jeffries C.D."/>
            <person name="Brambilla E."/>
            <person name="Yasawong M."/>
            <person name="Rohde M."/>
            <person name="Pukall R."/>
            <person name="Spring S."/>
            <person name="Goker M."/>
            <person name="Woyke T."/>
            <person name="Bristow J."/>
            <person name="Eisen J.A."/>
            <person name="Markowitz V."/>
            <person name="Hugenholtz P."/>
            <person name="Kyrpides N.C."/>
            <person name="Klenk H.P."/>
        </authorList>
    </citation>
    <scope>NUCLEOTIDE SEQUENCE [LARGE SCALE GENOMIC DNA]</scope>
    <source>
        <strain evidence="7">ATCC 51220 / DSM 2926 / LMG 16218 / CuHBu1</strain>
    </source>
</reference>
<name>E3H705_ILYPC</name>
<dbReference type="InterPro" id="IPR023166">
    <property type="entry name" value="BaiN-like_dom_sf"/>
</dbReference>
<proteinExistence type="predicted"/>
<dbReference type="InterPro" id="IPR036188">
    <property type="entry name" value="FAD/NAD-bd_sf"/>
</dbReference>
<evidence type="ECO:0000259" key="4">
    <source>
        <dbReference type="Pfam" id="PF03486"/>
    </source>
</evidence>
<evidence type="ECO:0000256" key="2">
    <source>
        <dbReference type="ARBA" id="ARBA00022630"/>
    </source>
</evidence>
<dbReference type="PRINTS" id="PR00368">
    <property type="entry name" value="FADPNR"/>
</dbReference>
<accession>E3H705</accession>
<dbReference type="InterPro" id="IPR055178">
    <property type="entry name" value="RsdA/BaiN/AoA(So)-like_dom"/>
</dbReference>
<keyword evidence="7" id="KW-1185">Reference proteome</keyword>
<evidence type="ECO:0000313" key="6">
    <source>
        <dbReference type="EMBL" id="ADO82524.1"/>
    </source>
</evidence>